<evidence type="ECO:0008006" key="3">
    <source>
        <dbReference type="Google" id="ProtNLM"/>
    </source>
</evidence>
<gene>
    <name evidence="1" type="ORF">CISG_08120</name>
</gene>
<dbReference type="AlphaFoldDB" id="A0A0J8R689"/>
<dbReference type="InterPro" id="IPR043129">
    <property type="entry name" value="ATPase_NBD"/>
</dbReference>
<dbReference type="STRING" id="454286.A0A0J8R689"/>
<dbReference type="InterPro" id="IPR004000">
    <property type="entry name" value="Actin"/>
</dbReference>
<organism evidence="1 2">
    <name type="scientific">Coccidioides immitis RMSCC 3703</name>
    <dbReference type="NCBI Taxonomy" id="454286"/>
    <lineage>
        <taxon>Eukaryota</taxon>
        <taxon>Fungi</taxon>
        <taxon>Dikarya</taxon>
        <taxon>Ascomycota</taxon>
        <taxon>Pezizomycotina</taxon>
        <taxon>Eurotiomycetes</taxon>
        <taxon>Eurotiomycetidae</taxon>
        <taxon>Onygenales</taxon>
        <taxon>Onygenaceae</taxon>
        <taxon>Coccidioides</taxon>
    </lineage>
</organism>
<dbReference type="EMBL" id="DS268181">
    <property type="protein sequence ID" value="KMU79960.1"/>
    <property type="molecule type" value="Genomic_DNA"/>
</dbReference>
<reference evidence="2" key="1">
    <citation type="journal article" date="2010" name="Genome Res.">
        <title>Population genomic sequencing of Coccidioides fungi reveals recent hybridization and transposon control.</title>
        <authorList>
            <person name="Neafsey D.E."/>
            <person name="Barker B.M."/>
            <person name="Sharpton T.J."/>
            <person name="Stajich J.E."/>
            <person name="Park D.J."/>
            <person name="Whiston E."/>
            <person name="Hung C.-Y."/>
            <person name="McMahan C."/>
            <person name="White J."/>
            <person name="Sykes S."/>
            <person name="Heiman D."/>
            <person name="Young S."/>
            <person name="Zeng Q."/>
            <person name="Abouelleil A."/>
            <person name="Aftuck L."/>
            <person name="Bessette D."/>
            <person name="Brown A."/>
            <person name="FitzGerald M."/>
            <person name="Lui A."/>
            <person name="Macdonald J.P."/>
            <person name="Priest M."/>
            <person name="Orbach M.J."/>
            <person name="Galgiani J.N."/>
            <person name="Kirkland T.N."/>
            <person name="Cole G.T."/>
            <person name="Birren B.W."/>
            <person name="Henn M.R."/>
            <person name="Taylor J.W."/>
            <person name="Rounsley S.D."/>
        </authorList>
    </citation>
    <scope>NUCLEOTIDE SEQUENCE [LARGE SCALE GENOMIC DNA]</scope>
    <source>
        <strain evidence="2">RMSCC 3703</strain>
    </source>
</reference>
<dbReference type="SUPFAM" id="SSF53067">
    <property type="entry name" value="Actin-like ATPase domain"/>
    <property type="match status" value="1"/>
</dbReference>
<proteinExistence type="predicted"/>
<name>A0A0J8R689_COCIT</name>
<protein>
    <recommendedName>
        <fullName evidence="3">Actin</fullName>
    </recommendedName>
</protein>
<dbReference type="Gene3D" id="3.30.420.40">
    <property type="match status" value="1"/>
</dbReference>
<evidence type="ECO:0000313" key="2">
    <source>
        <dbReference type="Proteomes" id="UP000054559"/>
    </source>
</evidence>
<sequence length="98" mass="10497">MNSSVPPATAEYGGDEVSAIILDPGYSSIRAGFAGEDTPKSVTPTYYAKYSTDGQDKHIYGDSIYVSPRPGLSIHNPMGSDGIVEDWDMAEKFSGEDD</sequence>
<dbReference type="OrthoDB" id="5132116at2759"/>
<dbReference type="Pfam" id="PF00022">
    <property type="entry name" value="Actin"/>
    <property type="match status" value="1"/>
</dbReference>
<dbReference type="Proteomes" id="UP000054559">
    <property type="component" value="Unassembled WGS sequence"/>
</dbReference>
<evidence type="ECO:0000313" key="1">
    <source>
        <dbReference type="EMBL" id="KMU79960.1"/>
    </source>
</evidence>
<accession>A0A0J8R689</accession>